<dbReference type="RefSeq" id="WP_354435422.1">
    <property type="nucleotide sequence ID" value="NZ_JBEPLY010000014.1"/>
</dbReference>
<name>A0ABV2IF68_9HYPH</name>
<comment type="caution">
    <text evidence="1">The sequence shown here is derived from an EMBL/GenBank/DDBJ whole genome shotgun (WGS) entry which is preliminary data.</text>
</comment>
<evidence type="ECO:0000313" key="2">
    <source>
        <dbReference type="Proteomes" id="UP001549164"/>
    </source>
</evidence>
<sequence length="188" mass="20795">MALHPEYCDADLSTRFDGLDVIAYPVAWSEADYQGTPVAHSGTLYQVNCYVGAYNLVVAFVMNLDDSDGDGLQPVSFAVPDFTLDYAEDDETRTQLAQAPVVNGFATEALLINPDFDPDTNTISIFEKWRGLGDAYSAGKWTLENGRFVLKHYVIDPIYEANLDNPPEELSEQNFVLYDAGQGTAHRP</sequence>
<organism evidence="1 2">
    <name type="scientific">Martelella mangrovi</name>
    <dbReference type="NCBI Taxonomy" id="1397477"/>
    <lineage>
        <taxon>Bacteria</taxon>
        <taxon>Pseudomonadati</taxon>
        <taxon>Pseudomonadota</taxon>
        <taxon>Alphaproteobacteria</taxon>
        <taxon>Hyphomicrobiales</taxon>
        <taxon>Aurantimonadaceae</taxon>
        <taxon>Martelella</taxon>
    </lineage>
</organism>
<keyword evidence="2" id="KW-1185">Reference proteome</keyword>
<dbReference type="InterPro" id="IPR009560">
    <property type="entry name" value="DUF1176"/>
</dbReference>
<dbReference type="EMBL" id="JBEPLY010000014">
    <property type="protein sequence ID" value="MET3601575.1"/>
    <property type="molecule type" value="Genomic_DNA"/>
</dbReference>
<accession>A0ABV2IF68</accession>
<evidence type="ECO:0000313" key="1">
    <source>
        <dbReference type="EMBL" id="MET3601575.1"/>
    </source>
</evidence>
<proteinExistence type="predicted"/>
<protein>
    <submittedName>
        <fullName evidence="1">Uncharacterized protein</fullName>
    </submittedName>
</protein>
<dbReference type="Proteomes" id="UP001549164">
    <property type="component" value="Unassembled WGS sequence"/>
</dbReference>
<dbReference type="Pfam" id="PF06674">
    <property type="entry name" value="DUF1176"/>
    <property type="match status" value="1"/>
</dbReference>
<reference evidence="1 2" key="1">
    <citation type="submission" date="2024-06" db="EMBL/GenBank/DDBJ databases">
        <title>Genomic Encyclopedia of Type Strains, Phase IV (KMG-IV): sequencing the most valuable type-strain genomes for metagenomic binning, comparative biology and taxonomic classification.</title>
        <authorList>
            <person name="Goeker M."/>
        </authorList>
    </citation>
    <scope>NUCLEOTIDE SEQUENCE [LARGE SCALE GENOMIC DNA]</scope>
    <source>
        <strain evidence="1 2">DSM 28102</strain>
    </source>
</reference>
<gene>
    <name evidence="1" type="ORF">ABID12_003535</name>
</gene>